<dbReference type="EMBL" id="LR862144">
    <property type="protein sequence ID" value="CAD1825372.1"/>
    <property type="molecule type" value="Genomic_DNA"/>
</dbReference>
<keyword evidence="1" id="KW-0677">Repeat</keyword>
<keyword evidence="2" id="KW-0809">Transit peptide</keyword>
<evidence type="ECO:0000256" key="2">
    <source>
        <dbReference type="ARBA" id="ARBA00022946"/>
    </source>
</evidence>
<dbReference type="Pfam" id="PF13041">
    <property type="entry name" value="PPR_2"/>
    <property type="match status" value="1"/>
</dbReference>
<name>A0A6V7P3G6_ANACO</name>
<feature type="region of interest" description="Disordered" evidence="3">
    <location>
        <begin position="1"/>
        <end position="65"/>
    </location>
</feature>
<accession>A0A6V7P3G6</accession>
<dbReference type="GO" id="GO:0000373">
    <property type="term" value="P:Group II intron splicing"/>
    <property type="evidence" value="ECO:0007669"/>
    <property type="project" value="InterPro"/>
</dbReference>
<dbReference type="Gene3D" id="1.25.40.10">
    <property type="entry name" value="Tetratricopeptide repeat domain"/>
    <property type="match status" value="1"/>
</dbReference>
<dbReference type="GO" id="GO:0003723">
    <property type="term" value="F:RNA binding"/>
    <property type="evidence" value="ECO:0007669"/>
    <property type="project" value="InterPro"/>
</dbReference>
<protein>
    <recommendedName>
        <fullName evidence="5">Pentatricopeptide repeat-containing protein</fullName>
    </recommendedName>
</protein>
<evidence type="ECO:0000313" key="4">
    <source>
        <dbReference type="EMBL" id="CAD1825372.1"/>
    </source>
</evidence>
<dbReference type="InterPro" id="IPR011990">
    <property type="entry name" value="TPR-like_helical_dom_sf"/>
</dbReference>
<dbReference type="InterPro" id="IPR002885">
    <property type="entry name" value="PPR_rpt"/>
</dbReference>
<dbReference type="PANTHER" id="PTHR47594">
    <property type="entry name" value="PPR CONTAINING PLANT-LIKE PROTEIN"/>
    <property type="match status" value="1"/>
</dbReference>
<gene>
    <name evidence="4" type="ORF">CB5_LOCUS8583</name>
</gene>
<reference evidence="4" key="1">
    <citation type="submission" date="2020-07" db="EMBL/GenBank/DDBJ databases">
        <authorList>
            <person name="Lin J."/>
        </authorList>
    </citation>
    <scope>NUCLEOTIDE SEQUENCE</scope>
</reference>
<dbReference type="PANTHER" id="PTHR47594:SF4">
    <property type="entry name" value="OS04G0475500 PROTEIN"/>
    <property type="match status" value="1"/>
</dbReference>
<evidence type="ECO:0000256" key="1">
    <source>
        <dbReference type="ARBA" id="ARBA00022737"/>
    </source>
</evidence>
<organism evidence="4">
    <name type="scientific">Ananas comosus var. bracteatus</name>
    <name type="common">red pineapple</name>
    <dbReference type="NCBI Taxonomy" id="296719"/>
    <lineage>
        <taxon>Eukaryota</taxon>
        <taxon>Viridiplantae</taxon>
        <taxon>Streptophyta</taxon>
        <taxon>Embryophyta</taxon>
        <taxon>Tracheophyta</taxon>
        <taxon>Spermatophyta</taxon>
        <taxon>Magnoliopsida</taxon>
        <taxon>Liliopsida</taxon>
        <taxon>Poales</taxon>
        <taxon>Bromeliaceae</taxon>
        <taxon>Bromelioideae</taxon>
        <taxon>Ananas</taxon>
    </lineage>
</organism>
<dbReference type="AlphaFoldDB" id="A0A6V7P3G6"/>
<evidence type="ECO:0008006" key="5">
    <source>
        <dbReference type="Google" id="ProtNLM"/>
    </source>
</evidence>
<dbReference type="GO" id="GO:0009658">
    <property type="term" value="P:chloroplast organization"/>
    <property type="evidence" value="ECO:0007669"/>
    <property type="project" value="InterPro"/>
</dbReference>
<dbReference type="InterPro" id="IPR044190">
    <property type="entry name" value="THA8-like"/>
</dbReference>
<evidence type="ECO:0000256" key="3">
    <source>
        <dbReference type="SAM" id="MobiDB-lite"/>
    </source>
</evidence>
<proteinExistence type="predicted"/>
<sequence>MLRLYRESAAQVNSPPTSLHRKRLERGAEVEHALFPGSARQWRSRNPASPSHGATKGWGKGKGKGRMVITMRDRSKNRKPTQRGRYLSIEAINAVQSLKRARIRGADALDRALDSKLRRLIMADMVAVFKELLAQGEALLALQVFEEIRKEYWYKPQLSLYTDMTNVLASSGLNEKVELMCSYLKAESLEADTEGFNSLLKVLLEFGFTHLAVDCFRLMKLWESDPDETTYRVLINGLESKGEMDLYSSLRLEAENYFGGPLEFLGEKEEIVESGGAVP</sequence>